<sequence>MIMVTKNFAIENDDYDDTIEIYEDWTKTQPPELIAIKTNTTRNNLTPGYIESYILKGNKENVIVVWNGHSDKSILHRLDLTQFPILNITCYDKLFNKNFTIQFEKLNTKEIIYEADIGTFNKSGRLLNLVETHDMICKKKHKITYAHDPTVDVKYTKCIFDFVIRKQRYENLIKHF</sequence>
<evidence type="ECO:0000313" key="1">
    <source>
        <dbReference type="EMBL" id="MBY30431.1"/>
    </source>
</evidence>
<protein>
    <submittedName>
        <fullName evidence="1">Uncharacterized protein</fullName>
    </submittedName>
</protein>
<proteinExistence type="predicted"/>
<reference evidence="1" key="1">
    <citation type="submission" date="2018-04" db="EMBL/GenBank/DDBJ databases">
        <title>Transcriptome of Schizaphis graminum biotype I.</title>
        <authorList>
            <person name="Scully E.D."/>
            <person name="Geib S.M."/>
            <person name="Palmer N.A."/>
            <person name="Koch K."/>
            <person name="Bradshaw J."/>
            <person name="Heng-Moss T."/>
            <person name="Sarath G."/>
        </authorList>
    </citation>
    <scope>NUCLEOTIDE SEQUENCE</scope>
</reference>
<organism evidence="1">
    <name type="scientific">Schizaphis graminum</name>
    <name type="common">Green bug aphid</name>
    <dbReference type="NCBI Taxonomy" id="13262"/>
    <lineage>
        <taxon>Eukaryota</taxon>
        <taxon>Metazoa</taxon>
        <taxon>Ecdysozoa</taxon>
        <taxon>Arthropoda</taxon>
        <taxon>Hexapoda</taxon>
        <taxon>Insecta</taxon>
        <taxon>Pterygota</taxon>
        <taxon>Neoptera</taxon>
        <taxon>Paraneoptera</taxon>
        <taxon>Hemiptera</taxon>
        <taxon>Sternorrhyncha</taxon>
        <taxon>Aphidomorpha</taxon>
        <taxon>Aphidoidea</taxon>
        <taxon>Aphididae</taxon>
        <taxon>Aphidini</taxon>
        <taxon>Schizaphis</taxon>
    </lineage>
</organism>
<name>A0A2S2PLU8_SCHGA</name>
<accession>A0A2S2PLU8</accession>
<gene>
    <name evidence="1" type="ORF">g.65528</name>
</gene>
<dbReference type="AlphaFoldDB" id="A0A2S2PLU8"/>
<dbReference type="EMBL" id="GGMR01017812">
    <property type="protein sequence ID" value="MBY30431.1"/>
    <property type="molecule type" value="Transcribed_RNA"/>
</dbReference>